<dbReference type="PROSITE" id="PS50995">
    <property type="entry name" value="HTH_MARR_2"/>
    <property type="match status" value="1"/>
</dbReference>
<dbReference type="STRING" id="1265309.K529_012595"/>
<dbReference type="InterPro" id="IPR036388">
    <property type="entry name" value="WH-like_DNA-bd_sf"/>
</dbReference>
<evidence type="ECO:0000259" key="1">
    <source>
        <dbReference type="PROSITE" id="PS50995"/>
    </source>
</evidence>
<dbReference type="InterPro" id="IPR000835">
    <property type="entry name" value="HTH_MarR-typ"/>
</dbReference>
<accession>A0A1B1A4V1</accession>
<dbReference type="InterPro" id="IPR036390">
    <property type="entry name" value="WH_DNA-bd_sf"/>
</dbReference>
<dbReference type="PANTHER" id="PTHR33164">
    <property type="entry name" value="TRANSCRIPTIONAL REGULATOR, MARR FAMILY"/>
    <property type="match status" value="1"/>
</dbReference>
<dbReference type="GeneID" id="28250687"/>
<dbReference type="Gene3D" id="1.10.10.10">
    <property type="entry name" value="Winged helix-like DNA-binding domain superfamily/Winged helix DNA-binding domain"/>
    <property type="match status" value="1"/>
</dbReference>
<dbReference type="GO" id="GO:0006950">
    <property type="term" value="P:response to stress"/>
    <property type="evidence" value="ECO:0007669"/>
    <property type="project" value="TreeGrafter"/>
</dbReference>
<dbReference type="AlphaFoldDB" id="A0A1B1A4V1"/>
<dbReference type="PANTHER" id="PTHR33164:SF57">
    <property type="entry name" value="MARR-FAMILY TRANSCRIPTIONAL REGULATOR"/>
    <property type="match status" value="1"/>
</dbReference>
<evidence type="ECO:0000313" key="2">
    <source>
        <dbReference type="EMBL" id="ANP41609.1"/>
    </source>
</evidence>
<dbReference type="SUPFAM" id="SSF46785">
    <property type="entry name" value="Winged helix' DNA-binding domain"/>
    <property type="match status" value="1"/>
</dbReference>
<protein>
    <submittedName>
        <fullName evidence="2">MarR family transcriptional regulator</fullName>
    </submittedName>
</protein>
<evidence type="ECO:0000313" key="3">
    <source>
        <dbReference type="Proteomes" id="UP000013243"/>
    </source>
</evidence>
<dbReference type="Pfam" id="PF12802">
    <property type="entry name" value="MarR_2"/>
    <property type="match status" value="1"/>
</dbReference>
<dbReference type="PRINTS" id="PR00598">
    <property type="entry name" value="HTHMARR"/>
</dbReference>
<reference evidence="2 3" key="1">
    <citation type="journal article" date="2016" name="ISME J.">
        <title>Global occurrence and heterogeneity of the Roseobacter-clade species Ruegeria mobilis.</title>
        <authorList>
            <person name="Sonnenschein E."/>
            <person name="Gram L."/>
        </authorList>
    </citation>
    <scope>NUCLEOTIDE SEQUENCE [LARGE SCALE GENOMIC DNA]</scope>
    <source>
        <strain evidence="2 3">F1926</strain>
    </source>
</reference>
<sequence length="152" mass="17769">MDKNDDFIVQDFLPFLLNRAAEDSSLEFQKLYKGRYGMLRTEWRVLFHLGMYNRMTARDISQRAKIHKTKISRAVAKLAERRWVSRSRDEADRRAEHLELTAAGRGVYDDLRKQARAYDQKLTKGFSAGDVALLRRMLRQLASMECPVDLES</sequence>
<dbReference type="Proteomes" id="UP000013243">
    <property type="component" value="Chromosome"/>
</dbReference>
<dbReference type="GO" id="GO:0003700">
    <property type="term" value="F:DNA-binding transcription factor activity"/>
    <property type="evidence" value="ECO:0007669"/>
    <property type="project" value="InterPro"/>
</dbReference>
<organism evidence="2 3">
    <name type="scientific">Tritonibacter mobilis F1926</name>
    <dbReference type="NCBI Taxonomy" id="1265309"/>
    <lineage>
        <taxon>Bacteria</taxon>
        <taxon>Pseudomonadati</taxon>
        <taxon>Pseudomonadota</taxon>
        <taxon>Alphaproteobacteria</taxon>
        <taxon>Rhodobacterales</taxon>
        <taxon>Paracoccaceae</taxon>
        <taxon>Tritonibacter</taxon>
    </lineage>
</organism>
<dbReference type="InterPro" id="IPR039422">
    <property type="entry name" value="MarR/SlyA-like"/>
</dbReference>
<gene>
    <name evidence="2" type="ORF">K529_012595</name>
</gene>
<dbReference type="RefSeq" id="WP_005634515.1">
    <property type="nucleotide sequence ID" value="NZ_CP015230.1"/>
</dbReference>
<feature type="domain" description="HTH marR-type" evidence="1">
    <location>
        <begin position="10"/>
        <end position="143"/>
    </location>
</feature>
<name>A0A1B1A4V1_9RHOB</name>
<dbReference type="SMART" id="SM00347">
    <property type="entry name" value="HTH_MARR"/>
    <property type="match status" value="1"/>
</dbReference>
<dbReference type="EMBL" id="CP015230">
    <property type="protein sequence ID" value="ANP41609.1"/>
    <property type="molecule type" value="Genomic_DNA"/>
</dbReference>
<dbReference type="KEGG" id="rmb:K529_012595"/>
<proteinExistence type="predicted"/>
<dbReference type="OrthoDB" id="8906692at2"/>